<evidence type="ECO:0000259" key="11">
    <source>
        <dbReference type="Pfam" id="PF21082"/>
    </source>
</evidence>
<dbReference type="InterPro" id="IPR057485">
    <property type="entry name" value="YbiO-like_TM1"/>
</dbReference>
<dbReference type="InterPro" id="IPR023408">
    <property type="entry name" value="MscS_beta-dom_sf"/>
</dbReference>
<evidence type="ECO:0000259" key="10">
    <source>
        <dbReference type="Pfam" id="PF00924"/>
    </source>
</evidence>
<dbReference type="InterPro" id="IPR045276">
    <property type="entry name" value="YbiO_bact"/>
</dbReference>
<dbReference type="InterPro" id="IPR011066">
    <property type="entry name" value="MscS_channel_C_sf"/>
</dbReference>
<accession>A0A840BYN9</accession>
<dbReference type="InterPro" id="IPR011014">
    <property type="entry name" value="MscS_channel_TM-2"/>
</dbReference>
<protein>
    <submittedName>
        <fullName evidence="14">Small conductance mechanosensitive channel</fullName>
    </submittedName>
</protein>
<dbReference type="InterPro" id="IPR006685">
    <property type="entry name" value="MscS_channel_2nd"/>
</dbReference>
<dbReference type="InterPro" id="IPR049142">
    <property type="entry name" value="MS_channel_1st"/>
</dbReference>
<evidence type="ECO:0000256" key="2">
    <source>
        <dbReference type="ARBA" id="ARBA00008017"/>
    </source>
</evidence>
<evidence type="ECO:0000313" key="14">
    <source>
        <dbReference type="EMBL" id="MBB4018080.1"/>
    </source>
</evidence>
<dbReference type="EMBL" id="JACIEN010000003">
    <property type="protein sequence ID" value="MBB4018080.1"/>
    <property type="molecule type" value="Genomic_DNA"/>
</dbReference>
<sequence length="770" mass="82767">MKHFIALVCLCLASFLTAAGPSSAQTTPAPAASTGEAPANTSVDALIKILEDDAARQALIDRLRSAAAEPAPPAEAPTFARWLAEHTTQATTALKEALASAWAFTERLGEVLAGTASLDLPRLWDVIASLGSVMLVAFLLLFAARLITNRFLDRTALRAEGAPLVTRLALAVVAALIDALAVVVAWGAGYLIALQLGSEAALSFGETLFLNALIVLELGKVGLRFLLAPRHPALRPLPLDDTDANYWYFWLSRLVSLIGYTFLFIAPLVAATTTFAAARSVRVIVLLAALFIGIAIILQNRDAVRARLSTTGREWGHATRQVLIVLSRIWHVLAIVYLTALFAAWLSNPFTVLPFMLKATVETGIAVLVGSLVTAFITRALRGGMSLPDDVKARLPLLEARLNAFIPSVLRVARTVVLVVVLLAIADAWAVLDLGAWLASETGRNLVGALISTSLVLVIGWLVYVAVSSWVEYRLSNDFGRVPSARERTLLSLFRNAFTIVLLVLVGLLALSELGVNIGPLLAGAGVIGLAVSFGSQKLVQDIITGAFIQIENAMNEGDVVNLGSVSGVVEKLTIRSVGIRDLDGIYHLVPFSAVTTVSNFMRGFAFHVAEIGVAYRENIPQVKEAMQEAFDRLAKTEHGNAIIGPLDMQGVTGFDDSAVKVRARIRTLAGQQWNVGRAYNEILKAVFDERDIEIPYPHITVYMGRDKKGNAPPLHLVNDGPRDEAAGTDTAAARAKKPRRPRPARRRPERLPYGPDMPASGNGDDTGRL</sequence>
<feature type="transmembrane region" description="Helical" evidence="8">
    <location>
        <begin position="492"/>
        <end position="512"/>
    </location>
</feature>
<evidence type="ECO:0000256" key="9">
    <source>
        <dbReference type="SAM" id="SignalP"/>
    </source>
</evidence>
<feature type="transmembrane region" description="Helical" evidence="8">
    <location>
        <begin position="247"/>
        <end position="270"/>
    </location>
</feature>
<dbReference type="InterPro" id="IPR010920">
    <property type="entry name" value="LSM_dom_sf"/>
</dbReference>
<comment type="caution">
    <text evidence="14">The sequence shown here is derived from an EMBL/GenBank/DDBJ whole genome shotgun (WGS) entry which is preliminary data.</text>
</comment>
<dbReference type="Pfam" id="PF00924">
    <property type="entry name" value="MS_channel_2nd"/>
    <property type="match status" value="1"/>
</dbReference>
<evidence type="ECO:0000256" key="5">
    <source>
        <dbReference type="ARBA" id="ARBA00022989"/>
    </source>
</evidence>
<evidence type="ECO:0000256" key="6">
    <source>
        <dbReference type="ARBA" id="ARBA00023136"/>
    </source>
</evidence>
<dbReference type="PANTHER" id="PTHR30460:SF0">
    <property type="entry name" value="MODERATE CONDUCTANCE MECHANOSENSITIVE CHANNEL YBIO"/>
    <property type="match status" value="1"/>
</dbReference>
<evidence type="ECO:0000256" key="1">
    <source>
        <dbReference type="ARBA" id="ARBA00004651"/>
    </source>
</evidence>
<keyword evidence="5 8" id="KW-1133">Transmembrane helix</keyword>
<feature type="transmembrane region" description="Helical" evidence="8">
    <location>
        <begin position="208"/>
        <end position="227"/>
    </location>
</feature>
<dbReference type="SUPFAM" id="SSF50182">
    <property type="entry name" value="Sm-like ribonucleoproteins"/>
    <property type="match status" value="1"/>
</dbReference>
<dbReference type="Pfam" id="PF21082">
    <property type="entry name" value="MS_channel_3rd"/>
    <property type="match status" value="1"/>
</dbReference>
<dbReference type="PANTHER" id="PTHR30460">
    <property type="entry name" value="MODERATE CONDUCTANCE MECHANOSENSITIVE CHANNEL YBIO"/>
    <property type="match status" value="1"/>
</dbReference>
<dbReference type="Proteomes" id="UP000577362">
    <property type="component" value="Unassembled WGS sequence"/>
</dbReference>
<dbReference type="InterPro" id="IPR049278">
    <property type="entry name" value="MS_channel_C"/>
</dbReference>
<dbReference type="GO" id="GO:0005886">
    <property type="term" value="C:plasma membrane"/>
    <property type="evidence" value="ECO:0007669"/>
    <property type="project" value="UniProtKB-SubCell"/>
</dbReference>
<feature type="domain" description="Moderate conductance mechanosensitive channel YbiO-like transmembrane helix 1" evidence="13">
    <location>
        <begin position="359"/>
        <end position="437"/>
    </location>
</feature>
<organism evidence="14 15">
    <name type="scientific">Chelatococcus caeni</name>
    <dbReference type="NCBI Taxonomy" id="1348468"/>
    <lineage>
        <taxon>Bacteria</taxon>
        <taxon>Pseudomonadati</taxon>
        <taxon>Pseudomonadota</taxon>
        <taxon>Alphaproteobacteria</taxon>
        <taxon>Hyphomicrobiales</taxon>
        <taxon>Chelatococcaceae</taxon>
        <taxon>Chelatococcus</taxon>
    </lineage>
</organism>
<comment type="similarity">
    <text evidence="2">Belongs to the MscS (TC 1.A.23) family.</text>
</comment>
<dbReference type="Gene3D" id="2.30.30.60">
    <property type="match status" value="1"/>
</dbReference>
<feature type="transmembrane region" description="Helical" evidence="8">
    <location>
        <begin position="276"/>
        <end position="298"/>
    </location>
</feature>
<keyword evidence="3" id="KW-1003">Cell membrane</keyword>
<dbReference type="Pfam" id="PF21088">
    <property type="entry name" value="MS_channel_1st"/>
    <property type="match status" value="1"/>
</dbReference>
<evidence type="ECO:0000259" key="12">
    <source>
        <dbReference type="Pfam" id="PF21088"/>
    </source>
</evidence>
<feature type="region of interest" description="Disordered" evidence="7">
    <location>
        <begin position="713"/>
        <end position="770"/>
    </location>
</feature>
<keyword evidence="4 8" id="KW-0812">Transmembrane</keyword>
<name>A0A840BYN9_9HYPH</name>
<feature type="transmembrane region" description="Helical" evidence="8">
    <location>
        <begin position="446"/>
        <end position="471"/>
    </location>
</feature>
<dbReference type="Gene3D" id="3.30.70.100">
    <property type="match status" value="1"/>
</dbReference>
<dbReference type="GO" id="GO:0008381">
    <property type="term" value="F:mechanosensitive monoatomic ion channel activity"/>
    <property type="evidence" value="ECO:0007669"/>
    <property type="project" value="InterPro"/>
</dbReference>
<gene>
    <name evidence="14" type="ORF">GGR16_003114</name>
</gene>
<evidence type="ECO:0000259" key="13">
    <source>
        <dbReference type="Pfam" id="PF25392"/>
    </source>
</evidence>
<keyword evidence="9" id="KW-0732">Signal</keyword>
<feature type="transmembrane region" description="Helical" evidence="8">
    <location>
        <begin position="518"/>
        <end position="535"/>
    </location>
</feature>
<feature type="chain" id="PRO_5032624886" evidence="9">
    <location>
        <begin position="25"/>
        <end position="770"/>
    </location>
</feature>
<dbReference type="AlphaFoldDB" id="A0A840BYN9"/>
<evidence type="ECO:0000256" key="4">
    <source>
        <dbReference type="ARBA" id="ARBA00022692"/>
    </source>
</evidence>
<comment type="subcellular location">
    <subcellularLocation>
        <location evidence="1">Cell membrane</location>
        <topology evidence="1">Multi-pass membrane protein</topology>
    </subcellularLocation>
</comment>
<dbReference type="RefSeq" id="WP_183317127.1">
    <property type="nucleotide sequence ID" value="NZ_JACIEN010000003.1"/>
</dbReference>
<reference evidence="14 15" key="1">
    <citation type="submission" date="2020-08" db="EMBL/GenBank/DDBJ databases">
        <title>Genomic Encyclopedia of Type Strains, Phase IV (KMG-IV): sequencing the most valuable type-strain genomes for metagenomic binning, comparative biology and taxonomic classification.</title>
        <authorList>
            <person name="Goeker M."/>
        </authorList>
    </citation>
    <scope>NUCLEOTIDE SEQUENCE [LARGE SCALE GENOMIC DNA]</scope>
    <source>
        <strain evidence="14 15">DSM 103737</strain>
    </source>
</reference>
<feature type="domain" description="Mechanosensitive ion channel MscS" evidence="10">
    <location>
        <begin position="539"/>
        <end position="601"/>
    </location>
</feature>
<dbReference type="SUPFAM" id="SSF82861">
    <property type="entry name" value="Mechanosensitive channel protein MscS (YggB), transmembrane region"/>
    <property type="match status" value="1"/>
</dbReference>
<feature type="compositionally biased region" description="Basic residues" evidence="7">
    <location>
        <begin position="735"/>
        <end position="749"/>
    </location>
</feature>
<evidence type="ECO:0000313" key="15">
    <source>
        <dbReference type="Proteomes" id="UP000577362"/>
    </source>
</evidence>
<dbReference type="Pfam" id="PF25392">
    <property type="entry name" value="MS_channel_TM1"/>
    <property type="match status" value="1"/>
</dbReference>
<feature type="transmembrane region" description="Helical" evidence="8">
    <location>
        <begin position="126"/>
        <end position="147"/>
    </location>
</feature>
<evidence type="ECO:0000256" key="8">
    <source>
        <dbReference type="SAM" id="Phobius"/>
    </source>
</evidence>
<evidence type="ECO:0000256" key="3">
    <source>
        <dbReference type="ARBA" id="ARBA00022475"/>
    </source>
</evidence>
<feature type="signal peptide" evidence="9">
    <location>
        <begin position="1"/>
        <end position="24"/>
    </location>
</feature>
<dbReference type="Gene3D" id="1.10.287.1260">
    <property type="match status" value="1"/>
</dbReference>
<keyword evidence="6 8" id="KW-0472">Membrane</keyword>
<feature type="transmembrane region" description="Helical" evidence="8">
    <location>
        <begin position="168"/>
        <end position="188"/>
    </location>
</feature>
<feature type="transmembrane region" description="Helical" evidence="8">
    <location>
        <begin position="329"/>
        <end position="347"/>
    </location>
</feature>
<evidence type="ECO:0000256" key="7">
    <source>
        <dbReference type="SAM" id="MobiDB-lite"/>
    </source>
</evidence>
<feature type="transmembrane region" description="Helical" evidence="8">
    <location>
        <begin position="359"/>
        <end position="381"/>
    </location>
</feature>
<proteinExistence type="inferred from homology"/>
<feature type="domain" description="Mechanosensitive ion channel transmembrane helices 2/3" evidence="12">
    <location>
        <begin position="497"/>
        <end position="537"/>
    </location>
</feature>
<feature type="domain" description="Mechanosensitive ion channel MscS C-terminal" evidence="11">
    <location>
        <begin position="609"/>
        <end position="695"/>
    </location>
</feature>
<keyword evidence="15" id="KW-1185">Reference proteome</keyword>
<dbReference type="SUPFAM" id="SSF82689">
    <property type="entry name" value="Mechanosensitive channel protein MscS (YggB), C-terminal domain"/>
    <property type="match status" value="1"/>
</dbReference>